<evidence type="ECO:0000259" key="5">
    <source>
        <dbReference type="PROSITE" id="PS50977"/>
    </source>
</evidence>
<evidence type="ECO:0000256" key="3">
    <source>
        <dbReference type="ARBA" id="ARBA00023163"/>
    </source>
</evidence>
<dbReference type="InterPro" id="IPR004111">
    <property type="entry name" value="Repressor_TetR_C"/>
</dbReference>
<feature type="DNA-binding region" description="H-T-H motif" evidence="4">
    <location>
        <begin position="40"/>
        <end position="59"/>
    </location>
</feature>
<dbReference type="PANTHER" id="PTHR30055:SF151">
    <property type="entry name" value="TRANSCRIPTIONAL REGULATORY PROTEIN"/>
    <property type="match status" value="1"/>
</dbReference>
<dbReference type="Pfam" id="PF00440">
    <property type="entry name" value="TetR_N"/>
    <property type="match status" value="1"/>
</dbReference>
<accession>A0ABS4YN48</accession>
<dbReference type="Gene3D" id="1.10.357.10">
    <property type="entry name" value="Tetracycline Repressor, domain 2"/>
    <property type="match status" value="1"/>
</dbReference>
<comment type="caution">
    <text evidence="6">The sequence shown here is derived from an EMBL/GenBank/DDBJ whole genome shotgun (WGS) entry which is preliminary data.</text>
</comment>
<dbReference type="EMBL" id="JAGIOC010000001">
    <property type="protein sequence ID" value="MBP2410159.1"/>
    <property type="molecule type" value="Genomic_DNA"/>
</dbReference>
<evidence type="ECO:0000256" key="2">
    <source>
        <dbReference type="ARBA" id="ARBA00023125"/>
    </source>
</evidence>
<dbReference type="InterPro" id="IPR036271">
    <property type="entry name" value="Tet_transcr_reg_TetR-rel_C_sf"/>
</dbReference>
<reference evidence="6 7" key="1">
    <citation type="submission" date="2021-03" db="EMBL/GenBank/DDBJ databases">
        <title>Sequencing the genomes of 1000 actinobacteria strains.</title>
        <authorList>
            <person name="Klenk H.-P."/>
        </authorList>
    </citation>
    <scope>NUCLEOTIDE SEQUENCE [LARGE SCALE GENOMIC DNA]</scope>
    <source>
        <strain evidence="6 7">DSM 14564</strain>
    </source>
</reference>
<feature type="domain" description="HTH tetR-type" evidence="5">
    <location>
        <begin position="17"/>
        <end position="77"/>
    </location>
</feature>
<dbReference type="InterPro" id="IPR009057">
    <property type="entry name" value="Homeodomain-like_sf"/>
</dbReference>
<evidence type="ECO:0000313" key="7">
    <source>
        <dbReference type="Proteomes" id="UP000698222"/>
    </source>
</evidence>
<keyword evidence="1" id="KW-0805">Transcription regulation</keyword>
<sequence>MSRPEPVSRRERPAKPALSRAAIVDAAMAVLEQDGIGKLTMRRVAAELDTGPASLYVYVANTTELHALLLDRLLGSLDLTWDEVEPWRDRLHRVLADYVELVSREAGLARAALFVWPDGPHYLDLVELILRLLLAAGVDERTAAWGVDLLLQHAGASVAEWSTRAADSGQRLEDVAAQLDAADPERNPVLGSFDTALFTQGHHTTRTLWALEAVITGILDVRFPSAS</sequence>
<keyword evidence="7" id="KW-1185">Reference proteome</keyword>
<evidence type="ECO:0000313" key="6">
    <source>
        <dbReference type="EMBL" id="MBP2410159.1"/>
    </source>
</evidence>
<dbReference type="InterPro" id="IPR050109">
    <property type="entry name" value="HTH-type_TetR-like_transc_reg"/>
</dbReference>
<evidence type="ECO:0000256" key="1">
    <source>
        <dbReference type="ARBA" id="ARBA00023015"/>
    </source>
</evidence>
<dbReference type="Proteomes" id="UP000698222">
    <property type="component" value="Unassembled WGS sequence"/>
</dbReference>
<proteinExistence type="predicted"/>
<dbReference type="RefSeq" id="WP_209893325.1">
    <property type="nucleotide sequence ID" value="NZ_BAAAJV010000041.1"/>
</dbReference>
<dbReference type="SUPFAM" id="SSF46689">
    <property type="entry name" value="Homeodomain-like"/>
    <property type="match status" value="1"/>
</dbReference>
<name>A0ABS4YN48_9MICO</name>
<organism evidence="6 7">
    <name type="scientific">Brachybacterium fresconis</name>
    <dbReference type="NCBI Taxonomy" id="173363"/>
    <lineage>
        <taxon>Bacteria</taxon>
        <taxon>Bacillati</taxon>
        <taxon>Actinomycetota</taxon>
        <taxon>Actinomycetes</taxon>
        <taxon>Micrococcales</taxon>
        <taxon>Dermabacteraceae</taxon>
        <taxon>Brachybacterium</taxon>
    </lineage>
</organism>
<gene>
    <name evidence="6" type="ORF">JOF44_003062</name>
</gene>
<dbReference type="PANTHER" id="PTHR30055">
    <property type="entry name" value="HTH-TYPE TRANSCRIPTIONAL REGULATOR RUTR"/>
    <property type="match status" value="1"/>
</dbReference>
<keyword evidence="2 4" id="KW-0238">DNA-binding</keyword>
<dbReference type="PROSITE" id="PS50977">
    <property type="entry name" value="HTH_TETR_2"/>
    <property type="match status" value="1"/>
</dbReference>
<keyword evidence="3" id="KW-0804">Transcription</keyword>
<dbReference type="Pfam" id="PF02909">
    <property type="entry name" value="TetR_C_1"/>
    <property type="match status" value="1"/>
</dbReference>
<dbReference type="InterPro" id="IPR001647">
    <property type="entry name" value="HTH_TetR"/>
</dbReference>
<dbReference type="SUPFAM" id="SSF48498">
    <property type="entry name" value="Tetracyclin repressor-like, C-terminal domain"/>
    <property type="match status" value="1"/>
</dbReference>
<protein>
    <submittedName>
        <fullName evidence="6">AcrR family transcriptional regulator</fullName>
    </submittedName>
</protein>
<evidence type="ECO:0000256" key="4">
    <source>
        <dbReference type="PROSITE-ProRule" id="PRU00335"/>
    </source>
</evidence>